<feature type="region of interest" description="Disordered" evidence="1">
    <location>
        <begin position="1"/>
        <end position="27"/>
    </location>
</feature>
<protein>
    <submittedName>
        <fullName evidence="2">Uncharacterized protein</fullName>
    </submittedName>
</protein>
<proteinExistence type="evidence at transcript level"/>
<dbReference type="EMBL" id="BT062547">
    <property type="protein sequence ID" value="ACN27244.1"/>
    <property type="molecule type" value="mRNA"/>
</dbReference>
<accession>C0P2M8</accession>
<name>C0P2M8_MAIZE</name>
<feature type="compositionally biased region" description="Basic residues" evidence="1">
    <location>
        <begin position="1"/>
        <end position="18"/>
    </location>
</feature>
<evidence type="ECO:0000256" key="1">
    <source>
        <dbReference type="SAM" id="MobiDB-lite"/>
    </source>
</evidence>
<dbReference type="AlphaFoldDB" id="C0P2M8"/>
<organism evidence="2">
    <name type="scientific">Zea mays</name>
    <name type="common">Maize</name>
    <dbReference type="NCBI Taxonomy" id="4577"/>
    <lineage>
        <taxon>Eukaryota</taxon>
        <taxon>Viridiplantae</taxon>
        <taxon>Streptophyta</taxon>
        <taxon>Embryophyta</taxon>
        <taxon>Tracheophyta</taxon>
        <taxon>Spermatophyta</taxon>
        <taxon>Magnoliopsida</taxon>
        <taxon>Liliopsida</taxon>
        <taxon>Poales</taxon>
        <taxon>Poaceae</taxon>
        <taxon>PACMAD clade</taxon>
        <taxon>Panicoideae</taxon>
        <taxon>Andropogonodae</taxon>
        <taxon>Andropogoneae</taxon>
        <taxon>Tripsacinae</taxon>
        <taxon>Zea</taxon>
    </lineage>
</organism>
<sequence>MRKGGRGKSTHLRKHVPKIQKPAARSPVPCSLYVRRFRAGSQPSSRRFAMERRGEVGERKRNICNEEETRDVRERTKGHTQRPCRGGPRAEVIASRIVLR</sequence>
<reference evidence="2" key="1">
    <citation type="journal article" date="2009" name="PLoS Genet.">
        <title>Sequencing, mapping, and analysis of 27,455 maize full-length cDNAs.</title>
        <authorList>
            <person name="Soderlund C."/>
            <person name="Descour A."/>
            <person name="Kudrna D."/>
            <person name="Bomhoff M."/>
            <person name="Boyd L."/>
            <person name="Currie J."/>
            <person name="Angelova A."/>
            <person name="Collura K."/>
            <person name="Wissotski M."/>
            <person name="Ashley E."/>
            <person name="Morrow D."/>
            <person name="Fernandes J."/>
            <person name="Walbot V."/>
            <person name="Yu Y."/>
        </authorList>
    </citation>
    <scope>NUCLEOTIDE SEQUENCE</scope>
    <source>
        <strain evidence="2">B73</strain>
    </source>
</reference>
<evidence type="ECO:0000313" key="2">
    <source>
        <dbReference type="EMBL" id="ACN27244.1"/>
    </source>
</evidence>